<evidence type="ECO:0000313" key="9">
    <source>
        <dbReference type="Proteomes" id="UP000249645"/>
    </source>
</evidence>
<dbReference type="InterPro" id="IPR013783">
    <property type="entry name" value="Ig-like_fold"/>
</dbReference>
<accession>A0A2W5EUT0</accession>
<dbReference type="InterPro" id="IPR035398">
    <property type="entry name" value="Bac_rhamnosid_C"/>
</dbReference>
<dbReference type="InterPro" id="IPR008902">
    <property type="entry name" value="Rhamnosid_concanavalin"/>
</dbReference>
<dbReference type="EMBL" id="QFOI01000185">
    <property type="protein sequence ID" value="PZP47705.1"/>
    <property type="molecule type" value="Genomic_DNA"/>
</dbReference>
<gene>
    <name evidence="8" type="ORF">DI598_10765</name>
</gene>
<evidence type="ECO:0000256" key="3">
    <source>
        <dbReference type="ARBA" id="ARBA00022801"/>
    </source>
</evidence>
<dbReference type="Gene3D" id="2.60.120.260">
    <property type="entry name" value="Galactose-binding domain-like"/>
    <property type="match status" value="2"/>
</dbReference>
<dbReference type="InterPro" id="IPR013737">
    <property type="entry name" value="Bac_rhamnosid_N"/>
</dbReference>
<evidence type="ECO:0000259" key="6">
    <source>
        <dbReference type="Pfam" id="PF17389"/>
    </source>
</evidence>
<evidence type="ECO:0000259" key="7">
    <source>
        <dbReference type="Pfam" id="PF17390"/>
    </source>
</evidence>
<dbReference type="Pfam" id="PF17389">
    <property type="entry name" value="Bac_rhamnosid6H"/>
    <property type="match status" value="1"/>
</dbReference>
<dbReference type="Pfam" id="PF05592">
    <property type="entry name" value="Bac_rhamnosid"/>
    <property type="match status" value="1"/>
</dbReference>
<dbReference type="GO" id="GO:0030596">
    <property type="term" value="F:alpha-L-rhamnosidase activity"/>
    <property type="evidence" value="ECO:0007669"/>
    <property type="project" value="UniProtKB-EC"/>
</dbReference>
<feature type="domain" description="Alpha-L-rhamnosidase concanavalin-like" evidence="4">
    <location>
        <begin position="366"/>
        <end position="454"/>
    </location>
</feature>
<dbReference type="AlphaFoldDB" id="A0A2W5EUT0"/>
<dbReference type="PANTHER" id="PTHR33307">
    <property type="entry name" value="ALPHA-RHAMNOSIDASE (EUROFUNG)"/>
    <property type="match status" value="1"/>
</dbReference>
<dbReference type="PANTHER" id="PTHR33307:SF11">
    <property type="entry name" value="ALPHA-L-RHAMNOSIDASE"/>
    <property type="match status" value="1"/>
</dbReference>
<comment type="catalytic activity">
    <reaction evidence="1">
        <text>Hydrolysis of terminal non-reducing alpha-L-rhamnose residues in alpha-L-rhamnosides.</text>
        <dbReference type="EC" id="3.2.1.40"/>
    </reaction>
</comment>
<dbReference type="EC" id="3.2.1.40" evidence="2"/>
<dbReference type="Gene3D" id="1.50.10.10">
    <property type="match status" value="1"/>
</dbReference>
<name>A0A2W5EUT0_9SPHI</name>
<dbReference type="PIRSF" id="PIRSF010631">
    <property type="entry name" value="A-rhamnsds"/>
    <property type="match status" value="1"/>
</dbReference>
<evidence type="ECO:0000256" key="1">
    <source>
        <dbReference type="ARBA" id="ARBA00001445"/>
    </source>
</evidence>
<evidence type="ECO:0000259" key="4">
    <source>
        <dbReference type="Pfam" id="PF05592"/>
    </source>
</evidence>
<evidence type="ECO:0000256" key="2">
    <source>
        <dbReference type="ARBA" id="ARBA00012652"/>
    </source>
</evidence>
<proteinExistence type="predicted"/>
<dbReference type="Pfam" id="PF17390">
    <property type="entry name" value="Bac_rhamnosid_C"/>
    <property type="match status" value="1"/>
</dbReference>
<dbReference type="InterPro" id="IPR008928">
    <property type="entry name" value="6-hairpin_glycosidase_sf"/>
</dbReference>
<dbReference type="GO" id="GO:0005975">
    <property type="term" value="P:carbohydrate metabolic process"/>
    <property type="evidence" value="ECO:0007669"/>
    <property type="project" value="InterPro"/>
</dbReference>
<protein>
    <recommendedName>
        <fullName evidence="2">alpha-L-rhamnosidase</fullName>
        <ecNumber evidence="2">3.2.1.40</ecNumber>
    </recommendedName>
</protein>
<keyword evidence="3" id="KW-0378">Hydrolase</keyword>
<organism evidence="8 9">
    <name type="scientific">Pseudopedobacter saltans</name>
    <dbReference type="NCBI Taxonomy" id="151895"/>
    <lineage>
        <taxon>Bacteria</taxon>
        <taxon>Pseudomonadati</taxon>
        <taxon>Bacteroidota</taxon>
        <taxon>Sphingobacteriia</taxon>
        <taxon>Sphingobacteriales</taxon>
        <taxon>Sphingobacteriaceae</taxon>
        <taxon>Pseudopedobacter</taxon>
    </lineage>
</organism>
<reference evidence="8 9" key="1">
    <citation type="submission" date="2017-11" db="EMBL/GenBank/DDBJ databases">
        <title>Infants hospitalized years apart are colonized by the same room-sourced microbial strains.</title>
        <authorList>
            <person name="Brooks B."/>
            <person name="Olm M.R."/>
            <person name="Firek B.A."/>
            <person name="Baker R."/>
            <person name="Thomas B.C."/>
            <person name="Morowitz M.J."/>
            <person name="Banfield J.F."/>
        </authorList>
    </citation>
    <scope>NUCLEOTIDE SEQUENCE [LARGE SCALE GENOMIC DNA]</scope>
    <source>
        <strain evidence="8">S2_009_000_R2_76</strain>
    </source>
</reference>
<dbReference type="Gene3D" id="2.60.40.10">
    <property type="entry name" value="Immunoglobulins"/>
    <property type="match status" value="1"/>
</dbReference>
<feature type="domain" description="Bacterial alpha-L-rhamnosidase N-terminal" evidence="5">
    <location>
        <begin position="186"/>
        <end position="354"/>
    </location>
</feature>
<dbReference type="Proteomes" id="UP000249645">
    <property type="component" value="Unassembled WGS sequence"/>
</dbReference>
<feature type="domain" description="Alpha-L-rhamnosidase C-terminal" evidence="7">
    <location>
        <begin position="806"/>
        <end position="874"/>
    </location>
</feature>
<dbReference type="InterPro" id="IPR035396">
    <property type="entry name" value="Bac_rhamnosid6H"/>
</dbReference>
<feature type="domain" description="Alpha-L-rhamnosidase six-hairpin glycosidase" evidence="6">
    <location>
        <begin position="471"/>
        <end position="804"/>
    </location>
</feature>
<comment type="caution">
    <text evidence="8">The sequence shown here is derived from an EMBL/GenBank/DDBJ whole genome shotgun (WGS) entry which is preliminary data.</text>
</comment>
<dbReference type="InterPro" id="IPR012341">
    <property type="entry name" value="6hp_glycosidase-like_sf"/>
</dbReference>
<dbReference type="Pfam" id="PF25788">
    <property type="entry name" value="Ig_Rha78A_N"/>
    <property type="match status" value="1"/>
</dbReference>
<dbReference type="Gene3D" id="2.60.420.10">
    <property type="entry name" value="Maltose phosphorylase, domain 3"/>
    <property type="match status" value="1"/>
</dbReference>
<evidence type="ECO:0000259" key="5">
    <source>
        <dbReference type="Pfam" id="PF08531"/>
    </source>
</evidence>
<evidence type="ECO:0000313" key="8">
    <source>
        <dbReference type="EMBL" id="PZP47705.1"/>
    </source>
</evidence>
<dbReference type="InterPro" id="IPR016007">
    <property type="entry name" value="Alpha_rhamnosid"/>
</dbReference>
<dbReference type="Pfam" id="PF08531">
    <property type="entry name" value="Bac_rhamnosid_N"/>
    <property type="match status" value="1"/>
</dbReference>
<dbReference type="SUPFAM" id="SSF48208">
    <property type="entry name" value="Six-hairpin glycosidases"/>
    <property type="match status" value="1"/>
</dbReference>
<sequence>MKRVIYLYIIFQLFFCYSFGKDLQLYGLRCESRVNPLGIAVLQPHLSWKIQSETRNTEQKSYSILVSEDSTALISGKGEVWSSGKINSKNSIQVPYAGQKLKAATVYYWKVKIWGNHKKVSEWSEIATFQTGLFNLTDWNGAKWIGIQELPDSLKMIPAPSSVNKGKIIPDNEILPIFRKEFLVKKEIKKAFVFISGLGHFELRLNGQKVGDHFLDPGWTNYEKDAIYQTFDITTQLQQGQNAIGVLLGNGFYFTPNKRFKKLKVVYGFPKMICSLVVQYKDGSTERLNSDEHWSVDKSPIIFSSIYGGEDYDANLEQIGWDKPNFDKKWKKAILVNGSTKLSSNTQVPVKVMETFKPVKQISIKDAVVYDFGQNASGIVKINVKGNKGDTIRVIPAELLNDKLEANQKATGSPYYFTYILKGDGEEIWQPRFSYYGFRYAQVEMIAKQNGVLPTLNAIEMLHIRNSTNASGTFSCSDTLFNQTNKLIQWAIKSNMVSLFTDCPHREKLGWLEQEHLMGNSIQYNFDIASFIPKILKDMRLAQTDSGLIPEIAPEFVQFSDPFRDSPEWGSSSILVPWYAYNWYGDSRFLEENYSMMQRYLLYLKQKSNNGILMQGLSDWYDIGPEKSGFSQLTPQGLTATAIYHFDLIIMSKIAKLLGKDNDVKKYTSLAAIVKRSFNEKFYNPTTAQYGTGSQASNAMSVYMQLVDPSNKQKVIDNIVDSLEHNNYKLTAGDIGFRYLLLVLAEAGRSDVIYKMNNRSDVPGYGYQLSHGATSLTESWQAYGSVSNNHLMLGHLMEWFYQNVGGIKQSSNSIGYETIDISPDFVDGISHANTTYNSTYGSIVCNWKKESKDIVLDIVIPANTKANICLPKKYFTSLMEGNKKVKLPNNDKTDDKIIYSIGSGKYQFRANYSN</sequence>